<dbReference type="AlphaFoldDB" id="A0A410RNI0"/>
<gene>
    <name evidence="4" type="ORF">EJ065_1785</name>
</gene>
<dbReference type="Proteomes" id="UP000288758">
    <property type="component" value="Chromosome"/>
</dbReference>
<name>A0A410RNI0_CORCK</name>
<dbReference type="Gene3D" id="3.40.50.11780">
    <property type="match status" value="2"/>
</dbReference>
<dbReference type="RefSeq" id="WP_128795546.1">
    <property type="nucleotide sequence ID" value="NZ_CP034669.1"/>
</dbReference>
<feature type="domain" description="Tail sheath protein C-terminal" evidence="3">
    <location>
        <begin position="544"/>
        <end position="651"/>
    </location>
</feature>
<dbReference type="InterPro" id="IPR035089">
    <property type="entry name" value="Phage_sheath_subtilisin"/>
</dbReference>
<evidence type="ECO:0000256" key="1">
    <source>
        <dbReference type="ARBA" id="ARBA00008005"/>
    </source>
</evidence>
<reference evidence="4 5" key="1">
    <citation type="submission" date="2018-12" db="EMBL/GenBank/DDBJ databases">
        <title>Complete Genome Sequence of the Corallopyronin A producing Myxobacterium Corallococcus coralloides B035.</title>
        <authorList>
            <person name="Bouhired S.M."/>
            <person name="Rupp O."/>
            <person name="Blom J."/>
            <person name="Schaeberle T.F."/>
            <person name="Kehraus S."/>
            <person name="Schiefer A."/>
            <person name="Pfarr K."/>
            <person name="Goesmann A."/>
            <person name="Hoerauf A."/>
            <person name="Koenig G.M."/>
        </authorList>
    </citation>
    <scope>NUCLEOTIDE SEQUENCE [LARGE SCALE GENOMIC DNA]</scope>
    <source>
        <strain evidence="4 5">B035</strain>
    </source>
</reference>
<sequence>MATYLHPGVYLEEIPSGAKPIEGVATSLAAFVGAATRGPLGTPVLVHSLEEYERTFGAISSEQDVMGFAVLAYYQNGGKDAYIARVADPTGAVAATATLDNADVSPDPVLKLSATSPGAWGNGLHHRVVRSASTAAPAFTLEVGHMELVDGLQRFKADLSFPNLSMNERSPSYALSVVNGDASPVRLEFANGTVKDLADFGKLTGAALHATAVPANYFTTFGLPEELSFSINLDALGTRNFTVLKTPLALGGTDAAADADKVAAAIQQAVRGISGTDAPFKDFTCTYETATRQFVLSSPKSSYASVEVYDTGSGPTLAKAMKLDPASNPTAAHGAVMLTPASVEASSTAKLAGGAANAPRPEDFQAVFGGALRKIRDITTVVLPGNSLPSTGAGNGAVAAALAHCEEMRNRVLIVDPEPGFELTSASRVDQLKLPTSTYAVAYYPWVKVANPFYKAEAPGTKSPTVKVAPSAFAAGMWSRVDARRGVWKAPAGVETGLTGVAGLEFGVDDGVQDQLNPLGVNALRALPNFGSVIWGARTLATRADPEWRYVSVRRTAILIEQSVYNGIQWAVFEPNDHRLHAALRTNIGSFMDGLFRAGAFQGEKASDAYFVRCGLGDTMTQGDIDRGQVIVVVGFAPLKAAEFVIVRIQQKLQQ</sequence>
<accession>A0A410RNI0</accession>
<feature type="domain" description="Tail sheath protein subtilisin-like" evidence="2">
    <location>
        <begin position="393"/>
        <end position="540"/>
    </location>
</feature>
<dbReference type="InterPro" id="IPR020287">
    <property type="entry name" value="Tail_sheath_C"/>
</dbReference>
<evidence type="ECO:0000313" key="5">
    <source>
        <dbReference type="Proteomes" id="UP000288758"/>
    </source>
</evidence>
<protein>
    <submittedName>
        <fullName evidence="4">Putative phage tail sheath protein</fullName>
    </submittedName>
</protein>
<organism evidence="4 5">
    <name type="scientific">Corallococcus coralloides</name>
    <name type="common">Myxococcus coralloides</name>
    <dbReference type="NCBI Taxonomy" id="184914"/>
    <lineage>
        <taxon>Bacteria</taxon>
        <taxon>Pseudomonadati</taxon>
        <taxon>Myxococcota</taxon>
        <taxon>Myxococcia</taxon>
        <taxon>Myxococcales</taxon>
        <taxon>Cystobacterineae</taxon>
        <taxon>Myxococcaceae</taxon>
        <taxon>Corallococcus</taxon>
    </lineage>
</organism>
<proteinExistence type="inferred from homology"/>
<dbReference type="EMBL" id="CP034669">
    <property type="protein sequence ID" value="QAT83383.1"/>
    <property type="molecule type" value="Genomic_DNA"/>
</dbReference>
<evidence type="ECO:0000313" key="4">
    <source>
        <dbReference type="EMBL" id="QAT83383.1"/>
    </source>
</evidence>
<dbReference type="Pfam" id="PF04984">
    <property type="entry name" value="Phage_sheath_1"/>
    <property type="match status" value="1"/>
</dbReference>
<dbReference type="InterPro" id="IPR052042">
    <property type="entry name" value="Tail_sheath_structural"/>
</dbReference>
<dbReference type="Pfam" id="PF17482">
    <property type="entry name" value="Phage_sheath_1C"/>
    <property type="match status" value="1"/>
</dbReference>
<dbReference type="PANTHER" id="PTHR35861">
    <property type="match status" value="1"/>
</dbReference>
<evidence type="ECO:0000259" key="3">
    <source>
        <dbReference type="Pfam" id="PF17482"/>
    </source>
</evidence>
<dbReference type="PANTHER" id="PTHR35861:SF1">
    <property type="entry name" value="PHAGE TAIL SHEATH PROTEIN"/>
    <property type="match status" value="1"/>
</dbReference>
<comment type="similarity">
    <text evidence="1">Belongs to the myoviridae tail sheath protein family.</text>
</comment>
<evidence type="ECO:0000259" key="2">
    <source>
        <dbReference type="Pfam" id="PF04984"/>
    </source>
</evidence>